<sequence>MKRLSRDMRLKRKSLIGRGLAAETKAIWRELMVQATRHTMIGRSVERRFGRVEKTVADDLPGCPSGKTLRVAIEQACPSSGAWFNDFKRCLRPTLAHLTKIKSRKLWPSSSRDSKQKKVVEEISRKEDKCPTSKWVEKVSEEEVALVKKPHARAWDHLGRRKKTMIVSDLLRRKKQHPRTRGR</sequence>
<comment type="caution">
    <text evidence="1">The sequence shown here is derived from an EMBL/GenBank/DDBJ whole genome shotgun (WGS) entry which is preliminary data.</text>
</comment>
<dbReference type="Proteomes" id="UP001604336">
    <property type="component" value="Unassembled WGS sequence"/>
</dbReference>
<name>A0ABD1QJ39_9LAMI</name>
<keyword evidence="2" id="KW-1185">Reference proteome</keyword>
<dbReference type="EMBL" id="JBFOLK010000011">
    <property type="protein sequence ID" value="KAL2475014.1"/>
    <property type="molecule type" value="Genomic_DNA"/>
</dbReference>
<reference evidence="2" key="1">
    <citation type="submission" date="2024-07" db="EMBL/GenBank/DDBJ databases">
        <title>Two chromosome-level genome assemblies of Korean endemic species Abeliophyllum distichum and Forsythia ovata (Oleaceae).</title>
        <authorList>
            <person name="Jang H."/>
        </authorList>
    </citation>
    <scope>NUCLEOTIDE SEQUENCE [LARGE SCALE GENOMIC DNA]</scope>
</reference>
<protein>
    <submittedName>
        <fullName evidence="1">Uncharacterized protein</fullName>
    </submittedName>
</protein>
<evidence type="ECO:0000313" key="2">
    <source>
        <dbReference type="Proteomes" id="UP001604336"/>
    </source>
</evidence>
<proteinExistence type="predicted"/>
<evidence type="ECO:0000313" key="1">
    <source>
        <dbReference type="EMBL" id="KAL2475014.1"/>
    </source>
</evidence>
<organism evidence="1 2">
    <name type="scientific">Abeliophyllum distichum</name>
    <dbReference type="NCBI Taxonomy" id="126358"/>
    <lineage>
        <taxon>Eukaryota</taxon>
        <taxon>Viridiplantae</taxon>
        <taxon>Streptophyta</taxon>
        <taxon>Embryophyta</taxon>
        <taxon>Tracheophyta</taxon>
        <taxon>Spermatophyta</taxon>
        <taxon>Magnoliopsida</taxon>
        <taxon>eudicotyledons</taxon>
        <taxon>Gunneridae</taxon>
        <taxon>Pentapetalae</taxon>
        <taxon>asterids</taxon>
        <taxon>lamiids</taxon>
        <taxon>Lamiales</taxon>
        <taxon>Oleaceae</taxon>
        <taxon>Forsythieae</taxon>
        <taxon>Abeliophyllum</taxon>
    </lineage>
</organism>
<gene>
    <name evidence="1" type="ORF">Adt_35750</name>
</gene>
<dbReference type="AlphaFoldDB" id="A0ABD1QJ39"/>
<accession>A0ABD1QJ39</accession>